<dbReference type="PANTHER" id="PTHR28152">
    <property type="entry name" value="HYDROXYACYL-THIOESTER DEHYDRATASE TYPE 2, MITOCHONDRIAL"/>
    <property type="match status" value="1"/>
</dbReference>
<name>A0ABU1V6M5_9BURK</name>
<reference evidence="1 2" key="1">
    <citation type="submission" date="2023-07" db="EMBL/GenBank/DDBJ databases">
        <title>Sorghum-associated microbial communities from plants grown in Nebraska, USA.</title>
        <authorList>
            <person name="Schachtman D."/>
        </authorList>
    </citation>
    <scope>NUCLEOTIDE SEQUENCE [LARGE SCALE GENOMIC DNA]</scope>
    <source>
        <strain evidence="1 2">BE240</strain>
    </source>
</reference>
<dbReference type="EMBL" id="JAVDWE010000001">
    <property type="protein sequence ID" value="MDR7093111.1"/>
    <property type="molecule type" value="Genomic_DNA"/>
</dbReference>
<dbReference type="GO" id="GO:0016829">
    <property type="term" value="F:lyase activity"/>
    <property type="evidence" value="ECO:0007669"/>
    <property type="project" value="UniProtKB-KW"/>
</dbReference>
<protein>
    <submittedName>
        <fullName evidence="1">3-methylfumaryl-CoA hydratase</fullName>
        <ecNumber evidence="1">4.2.1.153</ecNumber>
    </submittedName>
</protein>
<dbReference type="Proteomes" id="UP001265550">
    <property type="component" value="Unassembled WGS sequence"/>
</dbReference>
<organism evidence="1 2">
    <name type="scientific">Hydrogenophaga laconesensis</name>
    <dbReference type="NCBI Taxonomy" id="1805971"/>
    <lineage>
        <taxon>Bacteria</taxon>
        <taxon>Pseudomonadati</taxon>
        <taxon>Pseudomonadota</taxon>
        <taxon>Betaproteobacteria</taxon>
        <taxon>Burkholderiales</taxon>
        <taxon>Comamonadaceae</taxon>
        <taxon>Hydrogenophaga</taxon>
    </lineage>
</organism>
<dbReference type="InterPro" id="IPR029069">
    <property type="entry name" value="HotDog_dom_sf"/>
</dbReference>
<dbReference type="InterPro" id="IPR052741">
    <property type="entry name" value="Mitochondrial_HTD2"/>
</dbReference>
<proteinExistence type="predicted"/>
<dbReference type="SUPFAM" id="SSF54637">
    <property type="entry name" value="Thioesterase/thiol ester dehydrase-isomerase"/>
    <property type="match status" value="1"/>
</dbReference>
<dbReference type="Gene3D" id="3.10.129.10">
    <property type="entry name" value="Hotdog Thioesterase"/>
    <property type="match status" value="1"/>
</dbReference>
<keyword evidence="2" id="KW-1185">Reference proteome</keyword>
<dbReference type="PANTHER" id="PTHR28152:SF1">
    <property type="entry name" value="HYDROXYACYL-THIOESTER DEHYDRATASE TYPE 2, MITOCHONDRIAL"/>
    <property type="match status" value="1"/>
</dbReference>
<accession>A0ABU1V6M5</accession>
<keyword evidence="1" id="KW-0456">Lyase</keyword>
<dbReference type="RefSeq" id="WP_204731872.1">
    <property type="nucleotide sequence ID" value="NZ_JAVDWE010000001.1"/>
</dbReference>
<evidence type="ECO:0000313" key="2">
    <source>
        <dbReference type="Proteomes" id="UP001265550"/>
    </source>
</evidence>
<evidence type="ECO:0000313" key="1">
    <source>
        <dbReference type="EMBL" id="MDR7093111.1"/>
    </source>
</evidence>
<gene>
    <name evidence="1" type="ORF">J2X09_000834</name>
</gene>
<comment type="caution">
    <text evidence="1">The sequence shown here is derived from an EMBL/GenBank/DDBJ whole genome shotgun (WGS) entry which is preliminary data.</text>
</comment>
<sequence>MSMDLHHLREWVGREQVAEQTLEPFSAAALSGLLDRAAPPAAGEALPLPWHWLYFLETPARAATGVDGHPQRGGFLPPVPLPRRMWAAGSLQCETPLRLGAPARKTSTVRSVDLKEGRSGPLVFVTVDHVLAQDGRVCIREEQNIVYREAPIGPAPLPAGEKATRAAQWSAVLKPDPALLFRFSALTYNGHRIHYDRDYAVREEFYPALVVHGPLLATALLDLLERARPGAPVRAFSFRALRPAFDTDTLQLCAAAEGDMVELWTQDAQGQVGMVARATLG</sequence>
<dbReference type="EC" id="4.2.1.153" evidence="1"/>